<sequence length="626" mass="67190">MAGSWTIAPVALDEVARLASELGVSETLAAVLVRRGFGDPGDARAFLEPEGVCHDPLLLGDMEAAVSRLRQALERGERICVHGDYDVDGICATALAVLTLRELGADVRWHLPSRFEEGYGVSRATIARLADEGVDLVLTVDCGITAVAEVADAAARGLDVIVSDHHRPGDNLPACPIVATRPSAYPFPELCGTGVVHKLAQALLGPGHAALARHLDLVALATIADVVPLVDENRALATAGLRTLARTQKPGLQALMRAARVDPATIDATAVGFRLAPRINAAGRLGRPDVALHLVLTDDRREADLLAAELETLNRDRQAVEDRILRQAIAQVESWPDEKRRQRGYVLWGEDWHEGVIGIVASRLVERFGRPIVMIAGGGEEWKGSGRSISRFDLHGALAACAGLLERFGGHRAAAGLSIRPEQVGPFAEAFSAHADAELADADLEPVTRVDAVVPASALTLDLARELDRLAPFGLGNPDVMLLVASCEAVDAATVGEGRHLRFRVRQHGRDGGSAIAFGFGAQLDRIQGDARYDLAFRLKENRWNGTSAPQLVVRRVFDAPSAYEELRAWLASMWRAGEAAWTPEARRIFAELDLASAPGRRELLESETFRALLAHGAPLTLPRAA</sequence>
<accession>A0A7M2YXR4</accession>
<proteinExistence type="inferred from homology"/>
<dbReference type="Gene3D" id="3.90.1640.30">
    <property type="match status" value="1"/>
</dbReference>
<keyword evidence="3" id="KW-0540">Nuclease</keyword>
<dbReference type="Pfam" id="PF01368">
    <property type="entry name" value="DHH"/>
    <property type="match status" value="1"/>
</dbReference>
<comment type="caution">
    <text evidence="10">The sequence shown here is derived from an EMBL/GenBank/DDBJ whole genome shotgun (WGS) entry which is preliminary data.</text>
</comment>
<protein>
    <recommendedName>
        <fullName evidence="2">Single-stranded-DNA-specific exonuclease RecJ</fullName>
    </recommendedName>
</protein>
<dbReference type="Gene3D" id="3.10.310.30">
    <property type="match status" value="1"/>
</dbReference>
<gene>
    <name evidence="10" type="ORF">Gocc_0734</name>
</gene>
<evidence type="ECO:0000259" key="9">
    <source>
        <dbReference type="Pfam" id="PF17768"/>
    </source>
</evidence>
<evidence type="ECO:0000313" key="10">
    <source>
        <dbReference type="EMBL" id="RDI74936.1"/>
    </source>
</evidence>
<dbReference type="OrthoDB" id="9809852at2"/>
<dbReference type="EMBL" id="QQZY01000002">
    <property type="protein sequence ID" value="RDI74936.1"/>
    <property type="molecule type" value="Genomic_DNA"/>
</dbReference>
<feature type="domain" description="DHHA1" evidence="8">
    <location>
        <begin position="348"/>
        <end position="432"/>
    </location>
</feature>
<evidence type="ECO:0000256" key="3">
    <source>
        <dbReference type="ARBA" id="ARBA00022722"/>
    </source>
</evidence>
<evidence type="ECO:0000256" key="1">
    <source>
        <dbReference type="ARBA" id="ARBA00005915"/>
    </source>
</evidence>
<dbReference type="InterPro" id="IPR004610">
    <property type="entry name" value="RecJ"/>
</dbReference>
<keyword evidence="5 10" id="KW-0269">Exonuclease</keyword>
<dbReference type="GO" id="GO:0008409">
    <property type="term" value="F:5'-3' exonuclease activity"/>
    <property type="evidence" value="ECO:0007669"/>
    <property type="project" value="InterPro"/>
</dbReference>
<evidence type="ECO:0000256" key="5">
    <source>
        <dbReference type="ARBA" id="ARBA00022839"/>
    </source>
</evidence>
<dbReference type="SUPFAM" id="SSF64182">
    <property type="entry name" value="DHH phosphoesterases"/>
    <property type="match status" value="1"/>
</dbReference>
<evidence type="ECO:0000313" key="11">
    <source>
        <dbReference type="Proteomes" id="UP000254134"/>
    </source>
</evidence>
<dbReference type="InterPro" id="IPR038763">
    <property type="entry name" value="DHH_sf"/>
</dbReference>
<dbReference type="GO" id="GO:0006281">
    <property type="term" value="P:DNA repair"/>
    <property type="evidence" value="ECO:0007669"/>
    <property type="project" value="InterPro"/>
</dbReference>
<name>A0A7M2YXR4_9ACTN</name>
<evidence type="ECO:0000256" key="4">
    <source>
        <dbReference type="ARBA" id="ARBA00022801"/>
    </source>
</evidence>
<dbReference type="PANTHER" id="PTHR30255">
    <property type="entry name" value="SINGLE-STRANDED-DNA-SPECIFIC EXONUCLEASE RECJ"/>
    <property type="match status" value="1"/>
</dbReference>
<dbReference type="InterPro" id="IPR003156">
    <property type="entry name" value="DHHA1_dom"/>
</dbReference>
<feature type="domain" description="RecJ OB" evidence="9">
    <location>
        <begin position="450"/>
        <end position="555"/>
    </location>
</feature>
<dbReference type="Pfam" id="PF17768">
    <property type="entry name" value="RecJ_OB"/>
    <property type="match status" value="1"/>
</dbReference>
<keyword evidence="6" id="KW-0175">Coiled coil</keyword>
<evidence type="ECO:0000259" key="8">
    <source>
        <dbReference type="Pfam" id="PF02272"/>
    </source>
</evidence>
<dbReference type="GO" id="GO:0006310">
    <property type="term" value="P:DNA recombination"/>
    <property type="evidence" value="ECO:0007669"/>
    <property type="project" value="InterPro"/>
</dbReference>
<dbReference type="InterPro" id="IPR001667">
    <property type="entry name" value="DDH_dom"/>
</dbReference>
<dbReference type="GO" id="GO:0003676">
    <property type="term" value="F:nucleic acid binding"/>
    <property type="evidence" value="ECO:0007669"/>
    <property type="project" value="InterPro"/>
</dbReference>
<reference evidence="11" key="2">
    <citation type="journal article" date="2019" name="MicrobiologyOpen">
        <title>High-quality draft genome sequence of Gaiella occulta isolated from a 150 meter deep mineral water borehole and comparison with the genome sequences of other deep-branching lineages of the phylum Actinobacteria.</title>
        <authorList>
            <person name="Severino R."/>
            <person name="Froufe H.J.C."/>
            <person name="Barroso C."/>
            <person name="Albuquerque L."/>
            <person name="Lobo-da-Cunha A."/>
            <person name="da Costa M.S."/>
            <person name="Egas C."/>
        </authorList>
    </citation>
    <scope>NUCLEOTIDE SEQUENCE [LARGE SCALE GENOMIC DNA]</scope>
    <source>
        <strain evidence="11">F2-233</strain>
    </source>
</reference>
<feature type="domain" description="DDH" evidence="7">
    <location>
        <begin position="78"/>
        <end position="222"/>
    </location>
</feature>
<feature type="coiled-coil region" evidence="6">
    <location>
        <begin position="296"/>
        <end position="323"/>
    </location>
</feature>
<reference evidence="10 11" key="1">
    <citation type="submission" date="2018-07" db="EMBL/GenBank/DDBJ databases">
        <title>High-quality-draft genome sequence of Gaiella occulta.</title>
        <authorList>
            <person name="Severino R."/>
            <person name="Froufe H.J.C."/>
            <person name="Rainey F.A."/>
            <person name="Barroso C."/>
            <person name="Albuquerque L."/>
            <person name="Lobo-Da-Cunha A."/>
            <person name="Da Costa M.S."/>
            <person name="Egas C."/>
        </authorList>
    </citation>
    <scope>NUCLEOTIDE SEQUENCE [LARGE SCALE GENOMIC DNA]</scope>
    <source>
        <strain evidence="10 11">F2-233</strain>
    </source>
</reference>
<dbReference type="Pfam" id="PF02272">
    <property type="entry name" value="DHHA1"/>
    <property type="match status" value="1"/>
</dbReference>
<keyword evidence="11" id="KW-1185">Reference proteome</keyword>
<dbReference type="Proteomes" id="UP000254134">
    <property type="component" value="Unassembled WGS sequence"/>
</dbReference>
<dbReference type="InterPro" id="IPR041122">
    <property type="entry name" value="RecJ_OB"/>
</dbReference>
<dbReference type="InterPro" id="IPR051673">
    <property type="entry name" value="SSDNA_exonuclease_RecJ"/>
</dbReference>
<evidence type="ECO:0000256" key="6">
    <source>
        <dbReference type="SAM" id="Coils"/>
    </source>
</evidence>
<dbReference type="RefSeq" id="WP_114795202.1">
    <property type="nucleotide sequence ID" value="NZ_QQZY01000002.1"/>
</dbReference>
<dbReference type="PANTHER" id="PTHR30255:SF2">
    <property type="entry name" value="SINGLE-STRANDED-DNA-SPECIFIC EXONUCLEASE RECJ"/>
    <property type="match status" value="1"/>
</dbReference>
<dbReference type="AlphaFoldDB" id="A0A7M2YXR4"/>
<organism evidence="10 11">
    <name type="scientific">Gaiella occulta</name>
    <dbReference type="NCBI Taxonomy" id="1002870"/>
    <lineage>
        <taxon>Bacteria</taxon>
        <taxon>Bacillati</taxon>
        <taxon>Actinomycetota</taxon>
        <taxon>Thermoleophilia</taxon>
        <taxon>Gaiellales</taxon>
        <taxon>Gaiellaceae</taxon>
        <taxon>Gaiella</taxon>
    </lineage>
</organism>
<dbReference type="NCBIfam" id="TIGR00644">
    <property type="entry name" value="recJ"/>
    <property type="match status" value="1"/>
</dbReference>
<evidence type="ECO:0000256" key="2">
    <source>
        <dbReference type="ARBA" id="ARBA00019841"/>
    </source>
</evidence>
<comment type="similarity">
    <text evidence="1">Belongs to the RecJ family.</text>
</comment>
<evidence type="ECO:0000259" key="7">
    <source>
        <dbReference type="Pfam" id="PF01368"/>
    </source>
</evidence>
<keyword evidence="4" id="KW-0378">Hydrolase</keyword>